<sequence length="331" mass="37248">MNGKNIHKDKKLVDLDMLFKSFNNAASEKEESAIDNWLHENEDNKETYVNARDIHEAFLMDAPIELLDGREAKSAEKRRKFRRIVLHGIGYAAVLAIFCVVGYNLINNRVENSLATTMNTIIVPAGKSMDYVLADGTLIKLNSGARLQYPMVFAKDRREVRLEGEAYFDVAHNDRHPFVVRTFASDITVLGTEFNVNADKDAGMFSAALIEGSISLSNHQNPGEQIVMHPNEKVSLERGHLILKEYEATKDILWTEGILDISGLDFSELMRKLEMAFGVRIVVERDMPSGQVFANAKLRISDGVDKAFEVIGNGADFTYHKDYNTGTIFIR</sequence>
<feature type="domain" description="FecR protein" evidence="2">
    <location>
        <begin position="120"/>
        <end position="214"/>
    </location>
</feature>
<gene>
    <name evidence="3" type="ORF">IAB91_00595</name>
</gene>
<dbReference type="Gene3D" id="3.55.50.30">
    <property type="match status" value="1"/>
</dbReference>
<dbReference type="Gene3D" id="2.60.120.1440">
    <property type="match status" value="1"/>
</dbReference>
<dbReference type="Proteomes" id="UP000823757">
    <property type="component" value="Unassembled WGS sequence"/>
</dbReference>
<dbReference type="Pfam" id="PF04773">
    <property type="entry name" value="FecR"/>
    <property type="match status" value="1"/>
</dbReference>
<dbReference type="GO" id="GO:0016989">
    <property type="term" value="F:sigma factor antagonist activity"/>
    <property type="evidence" value="ECO:0007669"/>
    <property type="project" value="TreeGrafter"/>
</dbReference>
<dbReference type="AlphaFoldDB" id="A0A9D9NHM3"/>
<keyword evidence="1" id="KW-0812">Transmembrane</keyword>
<dbReference type="PANTHER" id="PTHR30273">
    <property type="entry name" value="PERIPLASMIC SIGNAL SENSOR AND SIGMA FACTOR ACTIVATOR FECR-RELATED"/>
    <property type="match status" value="1"/>
</dbReference>
<evidence type="ECO:0000259" key="2">
    <source>
        <dbReference type="Pfam" id="PF04773"/>
    </source>
</evidence>
<dbReference type="InterPro" id="IPR006860">
    <property type="entry name" value="FecR"/>
</dbReference>
<proteinExistence type="predicted"/>
<dbReference type="InterPro" id="IPR012373">
    <property type="entry name" value="Ferrdict_sens_TM"/>
</dbReference>
<reference evidence="3" key="1">
    <citation type="submission" date="2020-10" db="EMBL/GenBank/DDBJ databases">
        <authorList>
            <person name="Gilroy R."/>
        </authorList>
    </citation>
    <scope>NUCLEOTIDE SEQUENCE</scope>
    <source>
        <strain evidence="3">B1-13419</strain>
    </source>
</reference>
<protein>
    <submittedName>
        <fullName evidence="3">FecR domain-containing protein</fullName>
    </submittedName>
</protein>
<evidence type="ECO:0000313" key="4">
    <source>
        <dbReference type="Proteomes" id="UP000823757"/>
    </source>
</evidence>
<keyword evidence="1" id="KW-1133">Transmembrane helix</keyword>
<dbReference type="EMBL" id="JADIMD010000009">
    <property type="protein sequence ID" value="MBO8473777.1"/>
    <property type="molecule type" value="Genomic_DNA"/>
</dbReference>
<feature type="transmembrane region" description="Helical" evidence="1">
    <location>
        <begin position="84"/>
        <end position="106"/>
    </location>
</feature>
<dbReference type="PIRSF" id="PIRSF018266">
    <property type="entry name" value="FecR"/>
    <property type="match status" value="1"/>
</dbReference>
<name>A0A9D9NHM3_9BACT</name>
<comment type="caution">
    <text evidence="3">The sequence shown here is derived from an EMBL/GenBank/DDBJ whole genome shotgun (WGS) entry which is preliminary data.</text>
</comment>
<dbReference type="PANTHER" id="PTHR30273:SF2">
    <property type="entry name" value="PROTEIN FECR"/>
    <property type="match status" value="1"/>
</dbReference>
<reference evidence="3" key="2">
    <citation type="journal article" date="2021" name="PeerJ">
        <title>Extensive microbial diversity within the chicken gut microbiome revealed by metagenomics and culture.</title>
        <authorList>
            <person name="Gilroy R."/>
            <person name="Ravi A."/>
            <person name="Getino M."/>
            <person name="Pursley I."/>
            <person name="Horton D.L."/>
            <person name="Alikhan N.F."/>
            <person name="Baker D."/>
            <person name="Gharbi K."/>
            <person name="Hall N."/>
            <person name="Watson M."/>
            <person name="Adriaenssens E.M."/>
            <person name="Foster-Nyarko E."/>
            <person name="Jarju S."/>
            <person name="Secka A."/>
            <person name="Antonio M."/>
            <person name="Oren A."/>
            <person name="Chaudhuri R.R."/>
            <person name="La Ragione R."/>
            <person name="Hildebrand F."/>
            <person name="Pallen M.J."/>
        </authorList>
    </citation>
    <scope>NUCLEOTIDE SEQUENCE</scope>
    <source>
        <strain evidence="3">B1-13419</strain>
    </source>
</reference>
<evidence type="ECO:0000256" key="1">
    <source>
        <dbReference type="SAM" id="Phobius"/>
    </source>
</evidence>
<organism evidence="3 4">
    <name type="scientific">Candidatus Cryptobacteroides faecigallinarum</name>
    <dbReference type="NCBI Taxonomy" id="2840763"/>
    <lineage>
        <taxon>Bacteria</taxon>
        <taxon>Pseudomonadati</taxon>
        <taxon>Bacteroidota</taxon>
        <taxon>Bacteroidia</taxon>
        <taxon>Bacteroidales</taxon>
        <taxon>Candidatus Cryptobacteroides</taxon>
    </lineage>
</organism>
<evidence type="ECO:0000313" key="3">
    <source>
        <dbReference type="EMBL" id="MBO8473777.1"/>
    </source>
</evidence>
<accession>A0A9D9NHM3</accession>
<keyword evidence="1" id="KW-0472">Membrane</keyword>